<evidence type="ECO:0000256" key="3">
    <source>
        <dbReference type="ARBA" id="ARBA00010494"/>
    </source>
</evidence>
<feature type="region of interest" description="Disordered" evidence="10">
    <location>
        <begin position="186"/>
        <end position="222"/>
    </location>
</feature>
<keyword evidence="6" id="KW-0493">Microtubule</keyword>
<keyword evidence="7" id="KW-0206">Cytoskeleton</keyword>
<dbReference type="Proteomes" id="UP001168821">
    <property type="component" value="Unassembled WGS sequence"/>
</dbReference>
<feature type="region of interest" description="Disordered" evidence="10">
    <location>
        <begin position="643"/>
        <end position="675"/>
    </location>
</feature>
<comment type="caution">
    <text evidence="11">The sequence shown here is derived from an EMBL/GenBank/DDBJ whole genome shotgun (WGS) entry which is preliminary data.</text>
</comment>
<feature type="compositionally biased region" description="Basic and acidic residues" evidence="10">
    <location>
        <begin position="643"/>
        <end position="652"/>
    </location>
</feature>
<dbReference type="GO" id="GO:0005814">
    <property type="term" value="C:centriole"/>
    <property type="evidence" value="ECO:0007669"/>
    <property type="project" value="UniProtKB-SubCell"/>
</dbReference>
<dbReference type="GO" id="GO:0005874">
    <property type="term" value="C:microtubule"/>
    <property type="evidence" value="ECO:0007669"/>
    <property type="project" value="UniProtKB-KW"/>
</dbReference>
<dbReference type="InterPro" id="IPR029136">
    <property type="entry name" value="MDM1"/>
</dbReference>
<feature type="compositionally biased region" description="Basic and acidic residues" evidence="10">
    <location>
        <begin position="365"/>
        <end position="374"/>
    </location>
</feature>
<feature type="compositionally biased region" description="Polar residues" evidence="10">
    <location>
        <begin position="542"/>
        <end position="556"/>
    </location>
</feature>
<evidence type="ECO:0000256" key="9">
    <source>
        <dbReference type="ARBA" id="ARBA00045771"/>
    </source>
</evidence>
<evidence type="ECO:0000313" key="12">
    <source>
        <dbReference type="Proteomes" id="UP001168821"/>
    </source>
</evidence>
<comment type="function">
    <text evidence="9">Microtubule-binding protein that negatively regulates centriole duplication. Binds to and stabilizes microtubules.</text>
</comment>
<name>A0AA38HMD0_9CUCU</name>
<dbReference type="EMBL" id="JALNTZ010000010">
    <property type="protein sequence ID" value="KAJ3639799.1"/>
    <property type="molecule type" value="Genomic_DNA"/>
</dbReference>
<protein>
    <recommendedName>
        <fullName evidence="4">Nuclear protein MDM1</fullName>
    </recommendedName>
</protein>
<keyword evidence="8" id="KW-0539">Nucleus</keyword>
<feature type="compositionally biased region" description="Polar residues" evidence="10">
    <location>
        <begin position="573"/>
        <end position="585"/>
    </location>
</feature>
<organism evidence="11 12">
    <name type="scientific">Zophobas morio</name>
    <dbReference type="NCBI Taxonomy" id="2755281"/>
    <lineage>
        <taxon>Eukaryota</taxon>
        <taxon>Metazoa</taxon>
        <taxon>Ecdysozoa</taxon>
        <taxon>Arthropoda</taxon>
        <taxon>Hexapoda</taxon>
        <taxon>Insecta</taxon>
        <taxon>Pterygota</taxon>
        <taxon>Neoptera</taxon>
        <taxon>Endopterygota</taxon>
        <taxon>Coleoptera</taxon>
        <taxon>Polyphaga</taxon>
        <taxon>Cucujiformia</taxon>
        <taxon>Tenebrionidae</taxon>
        <taxon>Zophobas</taxon>
    </lineage>
</organism>
<evidence type="ECO:0000313" key="11">
    <source>
        <dbReference type="EMBL" id="KAJ3639799.1"/>
    </source>
</evidence>
<dbReference type="Pfam" id="PF15501">
    <property type="entry name" value="MDM1"/>
    <property type="match status" value="1"/>
</dbReference>
<reference evidence="11" key="1">
    <citation type="journal article" date="2023" name="G3 (Bethesda)">
        <title>Whole genome assemblies of Zophobas morio and Tenebrio molitor.</title>
        <authorList>
            <person name="Kaur S."/>
            <person name="Stinson S.A."/>
            <person name="diCenzo G.C."/>
        </authorList>
    </citation>
    <scope>NUCLEOTIDE SEQUENCE</scope>
    <source>
        <strain evidence="11">QUZm001</strain>
    </source>
</reference>
<feature type="compositionally biased region" description="Low complexity" evidence="10">
    <location>
        <begin position="439"/>
        <end position="451"/>
    </location>
</feature>
<gene>
    <name evidence="11" type="ORF">Zmor_003136</name>
</gene>
<dbReference type="GO" id="GO:0008017">
    <property type="term" value="F:microtubule binding"/>
    <property type="evidence" value="ECO:0007669"/>
    <property type="project" value="InterPro"/>
</dbReference>
<feature type="region of interest" description="Disordered" evidence="10">
    <location>
        <begin position="112"/>
        <end position="165"/>
    </location>
</feature>
<evidence type="ECO:0000256" key="5">
    <source>
        <dbReference type="ARBA" id="ARBA00022490"/>
    </source>
</evidence>
<comment type="subcellular location">
    <subcellularLocation>
        <location evidence="1">Cytoplasm</location>
        <location evidence="1">Cytoskeleton</location>
        <location evidence="1">Microtubule organizing center</location>
        <location evidence="1">Centrosome</location>
        <location evidence="1">Centriole</location>
    </subcellularLocation>
    <subcellularLocation>
        <location evidence="2">Nucleus</location>
    </subcellularLocation>
</comment>
<evidence type="ECO:0000256" key="4">
    <source>
        <dbReference type="ARBA" id="ARBA00013508"/>
    </source>
</evidence>
<feature type="region of interest" description="Disordered" evidence="10">
    <location>
        <begin position="402"/>
        <end position="588"/>
    </location>
</feature>
<keyword evidence="12" id="KW-1185">Reference proteome</keyword>
<feature type="compositionally biased region" description="Basic and acidic residues" evidence="10">
    <location>
        <begin position="56"/>
        <end position="76"/>
    </location>
</feature>
<evidence type="ECO:0000256" key="6">
    <source>
        <dbReference type="ARBA" id="ARBA00022701"/>
    </source>
</evidence>
<sequence length="754" mass="85049">MIGSFWNLCRACPSMPVDKLHSEYRSTYRWHEYTGPRQEVVRRPPQPNAASAAGEKANDTQHSSKQEDDVHNELPKLEPAMPRRKKYPDLAYRHHEFLISDGEIQANGVCNTESRARSEERGPHWRPSRRSKSEGPRCGAHGDGMRERERRRESDPDLENMGRETGLLRKAISKISTEYRLQFAWPQGHTSRRDAADSSAPRKSQSMGALKPATNAMVHKKRIDLENKDASELEPLVDERNTREDKTHIFKDEFNTEYKKKFRPFSQYEYSEGRFTKRGGSAEDADDSGGQNSLPPQFEKNDSWYREVVELRKKAGEYKHRGWGSELAPDRLSDIYNKQVELWDQVSRRSSLSALSLASMTHKSYTKEEKEVDNNNKTSPSKAARNAENSARIMRDMIRHHLERTTGGSELDGLILSPTREKLEPTIPRKDDDSRGSQKNSPKKNSPLKSSSLKRHNQKASSKGGPKNLRSQSVGPITDTTEKRSPKRQSRSATVKERKSSANQASIKRPRPSSLNTTASSRSKPSSVTSKNEDDRLAKAISKSQITNDFSKQKLGSKQLEKGSTGAEPPKAETTNDSDAKNTTAVEGPEIIDYEPVVKSPPEPTRVKSPEQILMRSPDPVNWTVPLDTGKTFTVTQNVREGDISSRPHSEVKAWTPPDVPPPIAQSAPPTLTDQNKEQGMSYGFSSESMNSGQGRVIAAQLRDLQSTVEHRTDRLRRSFSTCIVVRRFHLRLVPVSNFARSFNRVVARNCRCS</sequence>
<proteinExistence type="inferred from homology"/>
<feature type="compositionally biased region" description="Basic and acidic residues" evidence="10">
    <location>
        <begin position="419"/>
        <end position="436"/>
    </location>
</feature>
<feature type="region of interest" description="Disordered" evidence="10">
    <location>
        <begin position="277"/>
        <end position="300"/>
    </location>
</feature>
<evidence type="ECO:0000256" key="7">
    <source>
        <dbReference type="ARBA" id="ARBA00023212"/>
    </source>
</evidence>
<dbReference type="AlphaFoldDB" id="A0AA38HMD0"/>
<feature type="compositionally biased region" description="Low complexity" evidence="10">
    <location>
        <begin position="517"/>
        <end position="530"/>
    </location>
</feature>
<evidence type="ECO:0000256" key="10">
    <source>
        <dbReference type="SAM" id="MobiDB-lite"/>
    </source>
</evidence>
<evidence type="ECO:0000256" key="8">
    <source>
        <dbReference type="ARBA" id="ARBA00023242"/>
    </source>
</evidence>
<feature type="region of interest" description="Disordered" evidence="10">
    <location>
        <begin position="362"/>
        <end position="389"/>
    </location>
</feature>
<feature type="compositionally biased region" description="Basic and acidic residues" evidence="10">
    <location>
        <begin position="143"/>
        <end position="155"/>
    </location>
</feature>
<evidence type="ECO:0000256" key="1">
    <source>
        <dbReference type="ARBA" id="ARBA00004114"/>
    </source>
</evidence>
<feature type="region of interest" description="Disordered" evidence="10">
    <location>
        <begin position="35"/>
        <end position="84"/>
    </location>
</feature>
<comment type="similarity">
    <text evidence="3">Belongs to the MDM1 family.</text>
</comment>
<feature type="compositionally biased region" description="Basic and acidic residues" evidence="10">
    <location>
        <begin position="114"/>
        <end position="123"/>
    </location>
</feature>
<dbReference type="GO" id="GO:0005634">
    <property type="term" value="C:nucleus"/>
    <property type="evidence" value="ECO:0007669"/>
    <property type="project" value="UniProtKB-SubCell"/>
</dbReference>
<accession>A0AA38HMD0</accession>
<dbReference type="PANTHER" id="PTHR32078">
    <property type="entry name" value="NUCLEAR PROTEIN MDM1"/>
    <property type="match status" value="1"/>
</dbReference>
<feature type="compositionally biased region" description="Polar residues" evidence="10">
    <location>
        <begin position="469"/>
        <end position="479"/>
    </location>
</feature>
<keyword evidence="5" id="KW-0963">Cytoplasm</keyword>
<evidence type="ECO:0000256" key="2">
    <source>
        <dbReference type="ARBA" id="ARBA00004123"/>
    </source>
</evidence>
<dbReference type="PANTHER" id="PTHR32078:SF1">
    <property type="entry name" value="NUCLEAR PROTEIN MDM1"/>
    <property type="match status" value="1"/>
</dbReference>
<dbReference type="GO" id="GO:0046600">
    <property type="term" value="P:negative regulation of centriole replication"/>
    <property type="evidence" value="ECO:0007669"/>
    <property type="project" value="InterPro"/>
</dbReference>